<keyword evidence="2" id="KW-0808">Transferase</keyword>
<evidence type="ECO:0000256" key="3">
    <source>
        <dbReference type="ARBA" id="ARBA00023315"/>
    </source>
</evidence>
<evidence type="ECO:0000256" key="2">
    <source>
        <dbReference type="ARBA" id="ARBA00022679"/>
    </source>
</evidence>
<dbReference type="STRING" id="3818.A0A444YK88"/>
<comment type="similarity">
    <text evidence="1">Belongs to the diacylglycerol acyltransferase family.</text>
</comment>
<dbReference type="Pfam" id="PF03982">
    <property type="entry name" value="DAGAT"/>
    <property type="match status" value="1"/>
</dbReference>
<dbReference type="InterPro" id="IPR007130">
    <property type="entry name" value="DAGAT"/>
</dbReference>
<dbReference type="GO" id="GO:0016020">
    <property type="term" value="C:membrane"/>
    <property type="evidence" value="ECO:0007669"/>
    <property type="project" value="TreeGrafter"/>
</dbReference>
<dbReference type="OrthoDB" id="44277at2759"/>
<gene>
    <name evidence="5" type="ORF">Ahy_B06g081144</name>
</gene>
<dbReference type="GO" id="GO:0004144">
    <property type="term" value="F:diacylglycerol O-acyltransferase activity"/>
    <property type="evidence" value="ECO:0007669"/>
    <property type="project" value="UniProtKB-ARBA"/>
</dbReference>
<evidence type="ECO:0000259" key="4">
    <source>
        <dbReference type="Pfam" id="PF12146"/>
    </source>
</evidence>
<dbReference type="InterPro" id="IPR022742">
    <property type="entry name" value="Hydrolase_4"/>
</dbReference>
<feature type="domain" description="Serine aminopeptidase S33" evidence="4">
    <location>
        <begin position="199"/>
        <end position="390"/>
    </location>
</feature>
<comment type="caution">
    <text evidence="5">The sequence shown here is derived from an EMBL/GenBank/DDBJ whole genome shotgun (WGS) entry which is preliminary data.</text>
</comment>
<proteinExistence type="inferred from homology"/>
<protein>
    <recommendedName>
        <fullName evidence="4">Serine aminopeptidase S33 domain-containing protein</fullName>
    </recommendedName>
</protein>
<dbReference type="GO" id="GO:0019432">
    <property type="term" value="P:triglyceride biosynthetic process"/>
    <property type="evidence" value="ECO:0007669"/>
    <property type="project" value="UniProtKB-ARBA"/>
</dbReference>
<evidence type="ECO:0000313" key="5">
    <source>
        <dbReference type="EMBL" id="RYR02346.1"/>
    </source>
</evidence>
<dbReference type="SUPFAM" id="SSF53474">
    <property type="entry name" value="alpha/beta-Hydrolases"/>
    <property type="match status" value="1"/>
</dbReference>
<keyword evidence="3" id="KW-0012">Acyltransferase</keyword>
<dbReference type="PANTHER" id="PTHR22753">
    <property type="entry name" value="TRANSMEMBRANE PROTEIN 68"/>
    <property type="match status" value="1"/>
</dbReference>
<dbReference type="Proteomes" id="UP000289738">
    <property type="component" value="Chromosome B06"/>
</dbReference>
<evidence type="ECO:0000256" key="1">
    <source>
        <dbReference type="ARBA" id="ARBA00005420"/>
    </source>
</evidence>
<evidence type="ECO:0000313" key="6">
    <source>
        <dbReference type="Proteomes" id="UP000289738"/>
    </source>
</evidence>
<dbReference type="InterPro" id="IPR029058">
    <property type="entry name" value="AB_hydrolase_fold"/>
</dbReference>
<dbReference type="EMBL" id="SDMP01000016">
    <property type="protein sequence ID" value="RYR02346.1"/>
    <property type="molecule type" value="Genomic_DNA"/>
</dbReference>
<sequence>MASNSIMSFGVSPFSAMRPRFRVQAQNLDGPVIPTNTVLPSESDSGVTAINGVSSSSSLVLDTKHEKNDSFIVEKNKENGKLIIEEMRKGNDDGDAMVLEPLWDDGYGTQTVEDYFAAAKEISNGDGGPPRWFCPVECGSPLKNSPTLLFLPGLDGTGFGLTLHHKALGKAFEVRCLHIPVLDRTPFEGLVKLVEEAIKVEYALAPNKPIYLVGDSFGGCLALAVAARNPTIDLVLILVNPATSFGRSQLQPLFPILEALPNELHVTVPFLLSFVMGEPMKMASVSIENSLPPAKKLEQLSSNLTALLPCLPELANIMPKETLIWKLKLIKTAAAYANSRLHAVKAEVLVLASGKDNMLPSKDEAQRLARSIQNCRVRNFKDSGHTLLLEDGVGLLTIIRGTCMYRLSRRHDLVRDYIPISMTEFKTAMDIVGLLRFLTGSVVFSTLEDGKIVQGLDGVPVEGPVIYVGYHMLLGVDLPSLVEEFITQKGIVLRGISHPELFEGRRENASSEFGVFDWMKIFGSVPVSGSYLFKLLKNNSHILLYPGGQREALHYKGEEYKVIWPDHPEFVRMAARFGATIVPFGTVGEDDIADILLDFNDLAKIPYFIEYVRELQRGSVKFRDEISGEVASRDIAPPLILPKLPGRFYYLFGKPISTKGMENMLKDREAANKLYLQIKSEVENNMGYLLKKRQEDPYRNFIDRKLYQTLYPRSESDQTPTFKI</sequence>
<dbReference type="Gramene" id="arahy.Tifrunner.gnm2.ann2.Ah16g132000.1">
    <property type="protein sequence ID" value="arahy.Tifrunner.gnm2.ann2.Ah16g132000.1-CDS"/>
    <property type="gene ID" value="arahy.Tifrunner.gnm2.ann2.Ah16g132000"/>
</dbReference>
<dbReference type="PANTHER" id="PTHR22753:SF14">
    <property type="entry name" value="MONOACYLGLYCEROL_DIACYLGLYCEROL O-ACYLTRANSFERASE"/>
    <property type="match status" value="1"/>
</dbReference>
<name>A0A444YK88_ARAHY</name>
<organism evidence="5 6">
    <name type="scientific">Arachis hypogaea</name>
    <name type="common">Peanut</name>
    <dbReference type="NCBI Taxonomy" id="3818"/>
    <lineage>
        <taxon>Eukaryota</taxon>
        <taxon>Viridiplantae</taxon>
        <taxon>Streptophyta</taxon>
        <taxon>Embryophyta</taxon>
        <taxon>Tracheophyta</taxon>
        <taxon>Spermatophyta</taxon>
        <taxon>Magnoliopsida</taxon>
        <taxon>eudicotyledons</taxon>
        <taxon>Gunneridae</taxon>
        <taxon>Pentapetalae</taxon>
        <taxon>rosids</taxon>
        <taxon>fabids</taxon>
        <taxon>Fabales</taxon>
        <taxon>Fabaceae</taxon>
        <taxon>Papilionoideae</taxon>
        <taxon>50 kb inversion clade</taxon>
        <taxon>dalbergioids sensu lato</taxon>
        <taxon>Dalbergieae</taxon>
        <taxon>Pterocarpus clade</taxon>
        <taxon>Arachis</taxon>
    </lineage>
</organism>
<dbReference type="CDD" id="cd07987">
    <property type="entry name" value="LPLAT_MGAT-like"/>
    <property type="match status" value="1"/>
</dbReference>
<dbReference type="Gene3D" id="3.40.50.1820">
    <property type="entry name" value="alpha/beta hydrolase"/>
    <property type="match status" value="1"/>
</dbReference>
<keyword evidence="6" id="KW-1185">Reference proteome</keyword>
<dbReference type="Pfam" id="PF12146">
    <property type="entry name" value="Hydrolase_4"/>
    <property type="match status" value="1"/>
</dbReference>
<accession>A0A444YK88</accession>
<dbReference type="AlphaFoldDB" id="A0A444YK88"/>
<reference evidence="5 6" key="1">
    <citation type="submission" date="2019-01" db="EMBL/GenBank/DDBJ databases">
        <title>Sequencing of cultivated peanut Arachis hypogaea provides insights into genome evolution and oil improvement.</title>
        <authorList>
            <person name="Chen X."/>
        </authorList>
    </citation>
    <scope>NUCLEOTIDE SEQUENCE [LARGE SCALE GENOMIC DNA]</scope>
    <source>
        <strain evidence="6">cv. Fuhuasheng</strain>
        <tissue evidence="5">Leaves</tissue>
    </source>
</reference>